<dbReference type="VEuPathDB" id="FungiDB:SPPG_02845"/>
<dbReference type="SUPFAM" id="SSF48371">
    <property type="entry name" value="ARM repeat"/>
    <property type="match status" value="1"/>
</dbReference>
<accession>A0A0L0HN64</accession>
<dbReference type="OrthoDB" id="2122035at2759"/>
<gene>
    <name evidence="2" type="ORF">SPPG_02845</name>
</gene>
<dbReference type="RefSeq" id="XP_016610414.1">
    <property type="nucleotide sequence ID" value="XM_016751132.1"/>
</dbReference>
<reference evidence="2 3" key="1">
    <citation type="submission" date="2009-08" db="EMBL/GenBank/DDBJ databases">
        <title>The Genome Sequence of Spizellomyces punctatus strain DAOM BR117.</title>
        <authorList>
            <consortium name="The Broad Institute Genome Sequencing Platform"/>
            <person name="Russ C."/>
            <person name="Cuomo C."/>
            <person name="Shea T."/>
            <person name="Young S.K."/>
            <person name="Zeng Q."/>
            <person name="Koehrsen M."/>
            <person name="Haas B."/>
            <person name="Borodovsky M."/>
            <person name="Guigo R."/>
            <person name="Alvarado L."/>
            <person name="Berlin A."/>
            <person name="Bochicchio J."/>
            <person name="Borenstein D."/>
            <person name="Chapman S."/>
            <person name="Chen Z."/>
            <person name="Engels R."/>
            <person name="Freedman E."/>
            <person name="Gellesch M."/>
            <person name="Goldberg J."/>
            <person name="Griggs A."/>
            <person name="Gujja S."/>
            <person name="Heiman D."/>
            <person name="Hepburn T."/>
            <person name="Howarth C."/>
            <person name="Jen D."/>
            <person name="Larson L."/>
            <person name="Lewis B."/>
            <person name="Mehta T."/>
            <person name="Park D."/>
            <person name="Pearson M."/>
            <person name="Roberts A."/>
            <person name="Saif S."/>
            <person name="Shenoy N."/>
            <person name="Sisk P."/>
            <person name="Stolte C."/>
            <person name="Sykes S."/>
            <person name="Thomson T."/>
            <person name="Walk T."/>
            <person name="White J."/>
            <person name="Yandava C."/>
            <person name="Burger G."/>
            <person name="Gray M.W."/>
            <person name="Holland P.W.H."/>
            <person name="King N."/>
            <person name="Lang F.B.F."/>
            <person name="Roger A.J."/>
            <person name="Ruiz-Trillo I."/>
            <person name="Lander E."/>
            <person name="Nusbaum C."/>
        </authorList>
    </citation>
    <scope>NUCLEOTIDE SEQUENCE [LARGE SCALE GENOMIC DNA]</scope>
    <source>
        <strain evidence="2 3">DAOM BR117</strain>
    </source>
</reference>
<organism evidence="2 3">
    <name type="scientific">Spizellomyces punctatus (strain DAOM BR117)</name>
    <dbReference type="NCBI Taxonomy" id="645134"/>
    <lineage>
        <taxon>Eukaryota</taxon>
        <taxon>Fungi</taxon>
        <taxon>Fungi incertae sedis</taxon>
        <taxon>Chytridiomycota</taxon>
        <taxon>Chytridiomycota incertae sedis</taxon>
        <taxon>Chytridiomycetes</taxon>
        <taxon>Spizellomycetales</taxon>
        <taxon>Spizellomycetaceae</taxon>
        <taxon>Spizellomyces</taxon>
    </lineage>
</organism>
<evidence type="ECO:0000313" key="3">
    <source>
        <dbReference type="Proteomes" id="UP000053201"/>
    </source>
</evidence>
<dbReference type="InterPro" id="IPR011333">
    <property type="entry name" value="SKP1/BTB/POZ_sf"/>
</dbReference>
<dbReference type="AlphaFoldDB" id="A0A0L0HN64"/>
<protein>
    <recommendedName>
        <fullName evidence="4">BTB domain-containing protein</fullName>
    </recommendedName>
</protein>
<evidence type="ECO:0008006" key="4">
    <source>
        <dbReference type="Google" id="ProtNLM"/>
    </source>
</evidence>
<evidence type="ECO:0000313" key="2">
    <source>
        <dbReference type="EMBL" id="KND02375.1"/>
    </source>
</evidence>
<dbReference type="Proteomes" id="UP000053201">
    <property type="component" value="Unassembled WGS sequence"/>
</dbReference>
<evidence type="ECO:0000256" key="1">
    <source>
        <dbReference type="SAM" id="MobiDB-lite"/>
    </source>
</evidence>
<dbReference type="EMBL" id="KQ257453">
    <property type="protein sequence ID" value="KND02375.1"/>
    <property type="molecule type" value="Genomic_DNA"/>
</dbReference>
<feature type="region of interest" description="Disordered" evidence="1">
    <location>
        <begin position="1"/>
        <end position="26"/>
    </location>
</feature>
<sequence length="1181" mass="133148">MSSSNLTSDMLRPRKKPKLDSPPEEPDVARLLQKLALYREVQERLNVLSCHSPTTLRRLSAYLRYDLERLDLNLSRSKKMHDTLDLLFTVTRALACTRVYEEDVAEVGKQKAEVRATSGMMLHMLEVKHDIGVQTGALRILANLINPSKSLKIRNPAYGTPEMAALMGKWISRDKNGRLVKMLVATVGLDARECRFYALKCLVGLAKFFDQELIVALEDVNLRPFLTVLEEVGCQTATEKTSDSLLGRIDDVYVLCMTLVSELLQKGWSQFFASLDPAFIPGLLKAVRSVAPSSVPDLNPDDESSVPGIVETPDSTIKFLQHAIKTLHLICKRQPEMSLDLLDLDDVHSLILINKSLAYIQRSLPSNAKASLGTLETLRSLVQVNLLISRRRTKPCLNIMAEFRSEMIKVAIGFGMILARTNHVSILRTSLLQPILELFLCNLPQCPRTLQTAIDAQLPLMLVKWWNAMSKPQYLESPHGAKVTSKLKGSILKVLTYVLNDANGLQTYSKMDKEVVIEFHRNLSLNVRRLLSGTEQQQEDTTEAESDPDTIDIYPSIGVRSLRLFSVLFINKLCRLLLTDQGVLADFIDGAYIPNILGLRKSGWSDRSEVTRLLFTVLERAATDSNVRFKMRDGEFWSRDEGGGPATERRSSFTLIHFLLILVVAAGGLLYRADHSDSNRTPKPLDTNIPHILQRAMVFLSDNYGLDTSVSMILCNCPLVTFDKLVDLIPAEWVQRRQSGDFISVLPVVLWVIERSGAASQPAPPELELELDPHNGSSSEHVLVTSLYESAAHFLETLLNTPNCRSQLLTPPTLHVLSSSLANHPIPSLLRILSRLLISEESLEPLVTTFGTSSALEPLLERDDILIAIQASMRSQKGVVRRLLKFWAYFADDFDMRLTVAVAIGWWMGERLIFCVVEEDTEVGRQVAREILERFFETMLDCHAKEDDAVTSRSRVGKVLKYLGWALRQRGRNPLRSWIKGVEVSWPRISTMQQMLQYGDSVSVFHGDDDDVVTWNLPDDPTACGPLTFSRKTLSTLSAPLQVLLYGSYKETIEKVVTIRDVKYPVWKLFLAYCEVISNRVPERYTPVDIGLCDTEMLETLLSLYQLADKFLVDDLRQVCQEVCVFWCRAAVEKGDAEIVGRLWQWIRMIDFGEEEWRTRMEKISFWGLCCCAGEVGRGQG</sequence>
<proteinExistence type="predicted"/>
<dbReference type="Gene3D" id="3.30.710.10">
    <property type="entry name" value="Potassium Channel Kv1.1, Chain A"/>
    <property type="match status" value="1"/>
</dbReference>
<dbReference type="GeneID" id="27686404"/>
<name>A0A0L0HN64_SPIPD</name>
<dbReference type="InParanoid" id="A0A0L0HN64"/>
<dbReference type="InterPro" id="IPR016024">
    <property type="entry name" value="ARM-type_fold"/>
</dbReference>
<keyword evidence="3" id="KW-1185">Reference proteome</keyword>